<accession>A0A918MBK4</accession>
<dbReference type="InterPro" id="IPR037883">
    <property type="entry name" value="Knr4/Smi1-like_sf"/>
</dbReference>
<reference evidence="2" key="1">
    <citation type="journal article" date="2014" name="Int. J. Syst. Evol. Microbiol.">
        <title>Complete genome sequence of Corynebacterium casei LMG S-19264T (=DSM 44701T), isolated from a smear-ripened cheese.</title>
        <authorList>
            <consortium name="US DOE Joint Genome Institute (JGI-PGF)"/>
            <person name="Walter F."/>
            <person name="Albersmeier A."/>
            <person name="Kalinowski J."/>
            <person name="Ruckert C."/>
        </authorList>
    </citation>
    <scope>NUCLEOTIDE SEQUENCE</scope>
    <source>
        <strain evidence="2">JCM 4369</strain>
    </source>
</reference>
<dbReference type="Pfam" id="PF09346">
    <property type="entry name" value="SMI1_KNR4"/>
    <property type="match status" value="1"/>
</dbReference>
<proteinExistence type="predicted"/>
<evidence type="ECO:0000259" key="1">
    <source>
        <dbReference type="Pfam" id="PF09346"/>
    </source>
</evidence>
<protein>
    <recommendedName>
        <fullName evidence="1">Knr4/Smi1-like domain-containing protein</fullName>
    </recommendedName>
</protein>
<comment type="caution">
    <text evidence="2">The sequence shown here is derived from an EMBL/GenBank/DDBJ whole genome shotgun (WGS) entry which is preliminary data.</text>
</comment>
<dbReference type="EMBL" id="BMTD01000005">
    <property type="protein sequence ID" value="GGU93206.1"/>
    <property type="molecule type" value="Genomic_DNA"/>
</dbReference>
<evidence type="ECO:0000313" key="3">
    <source>
        <dbReference type="Proteomes" id="UP000618795"/>
    </source>
</evidence>
<dbReference type="InterPro" id="IPR018958">
    <property type="entry name" value="Knr4/Smi1-like_dom"/>
</dbReference>
<sequence>MTDDELFEAVLARVKAGRPTDFASTLTTPELASLDRVEDAERAIGFRLPPLVRRLYLEIADGGIGPFLGFSPLHDEELGMVNGCLSRLNAEPAPDDPPALPPGVLFLCDFGCAMWALLDCRHPEGQMWWWEEGDRHKLDLTFPQWIQAWIEGHLTHDYMEARQLRDESWVGPWADEQP</sequence>
<evidence type="ECO:0000313" key="2">
    <source>
        <dbReference type="EMBL" id="GGU93206.1"/>
    </source>
</evidence>
<dbReference type="RefSeq" id="WP_191873990.1">
    <property type="nucleotide sequence ID" value="NZ_BMTD01000005.1"/>
</dbReference>
<keyword evidence="3" id="KW-1185">Reference proteome</keyword>
<dbReference type="SUPFAM" id="SSF160631">
    <property type="entry name" value="SMI1/KNR4-like"/>
    <property type="match status" value="1"/>
</dbReference>
<name>A0A918MBK4_9ACTN</name>
<dbReference type="Gene3D" id="3.40.1580.10">
    <property type="entry name" value="SMI1/KNR4-like"/>
    <property type="match status" value="1"/>
</dbReference>
<dbReference type="AlphaFoldDB" id="A0A918MBK4"/>
<organism evidence="2 3">
    <name type="scientific">Streptomyces filipinensis</name>
    <dbReference type="NCBI Taxonomy" id="66887"/>
    <lineage>
        <taxon>Bacteria</taxon>
        <taxon>Bacillati</taxon>
        <taxon>Actinomycetota</taxon>
        <taxon>Actinomycetes</taxon>
        <taxon>Kitasatosporales</taxon>
        <taxon>Streptomycetaceae</taxon>
        <taxon>Streptomyces</taxon>
    </lineage>
</organism>
<gene>
    <name evidence="2" type="ORF">GCM10010260_30070</name>
</gene>
<reference evidence="2" key="2">
    <citation type="submission" date="2020-09" db="EMBL/GenBank/DDBJ databases">
        <authorList>
            <person name="Sun Q."/>
            <person name="Ohkuma M."/>
        </authorList>
    </citation>
    <scope>NUCLEOTIDE SEQUENCE</scope>
    <source>
        <strain evidence="2">JCM 4369</strain>
    </source>
</reference>
<feature type="domain" description="Knr4/Smi1-like" evidence="1">
    <location>
        <begin position="32"/>
        <end position="146"/>
    </location>
</feature>
<dbReference type="Proteomes" id="UP000618795">
    <property type="component" value="Unassembled WGS sequence"/>
</dbReference>